<sequence>MLKVNPTATVQEALGFRRMFRAGGLTLGVFFPIEAFTGDAPSMRDQERLAQRAQALGYAALWVRDVPKLR</sequence>
<dbReference type="Gene3D" id="3.20.20.30">
    <property type="entry name" value="Luciferase-like domain"/>
    <property type="match status" value="1"/>
</dbReference>
<dbReference type="SUPFAM" id="SSF51679">
    <property type="entry name" value="Bacterial luciferase-like"/>
    <property type="match status" value="1"/>
</dbReference>
<evidence type="ECO:0000313" key="2">
    <source>
        <dbReference type="Proteomes" id="UP001293718"/>
    </source>
</evidence>
<dbReference type="EMBL" id="JAXOJX010000004">
    <property type="protein sequence ID" value="MDZ5455849.1"/>
    <property type="molecule type" value="Genomic_DNA"/>
</dbReference>
<gene>
    <name evidence="1" type="ORF">SM757_04630</name>
</gene>
<proteinExistence type="predicted"/>
<accession>A0ABU5I9S1</accession>
<reference evidence="1 2" key="1">
    <citation type="submission" date="2023-11" db="EMBL/GenBank/DDBJ databases">
        <title>Draft genome of Azohydromonas lata strain H1 (DSM1123), a polyhydroxyalkanoate producer.</title>
        <authorList>
            <person name="Traversa D."/>
            <person name="D'Addabbo P."/>
            <person name="Pazzani C."/>
            <person name="Manzari C."/>
            <person name="Chiara M."/>
            <person name="Scrascia M."/>
        </authorList>
    </citation>
    <scope>NUCLEOTIDE SEQUENCE [LARGE SCALE GENOMIC DNA]</scope>
    <source>
        <strain evidence="1 2">H1</strain>
    </source>
</reference>
<dbReference type="Proteomes" id="UP001293718">
    <property type="component" value="Unassembled WGS sequence"/>
</dbReference>
<evidence type="ECO:0008006" key="3">
    <source>
        <dbReference type="Google" id="ProtNLM"/>
    </source>
</evidence>
<dbReference type="InterPro" id="IPR036661">
    <property type="entry name" value="Luciferase-like_sf"/>
</dbReference>
<name>A0ABU5I9S1_9BURK</name>
<keyword evidence="2" id="KW-1185">Reference proteome</keyword>
<organism evidence="1 2">
    <name type="scientific">Azohydromonas lata</name>
    <dbReference type="NCBI Taxonomy" id="45677"/>
    <lineage>
        <taxon>Bacteria</taxon>
        <taxon>Pseudomonadati</taxon>
        <taxon>Pseudomonadota</taxon>
        <taxon>Betaproteobacteria</taxon>
        <taxon>Burkholderiales</taxon>
        <taxon>Sphaerotilaceae</taxon>
        <taxon>Azohydromonas</taxon>
    </lineage>
</organism>
<comment type="caution">
    <text evidence="1">The sequence shown here is derived from an EMBL/GenBank/DDBJ whole genome shotgun (WGS) entry which is preliminary data.</text>
</comment>
<evidence type="ECO:0000313" key="1">
    <source>
        <dbReference type="EMBL" id="MDZ5455849.1"/>
    </source>
</evidence>
<dbReference type="RefSeq" id="WP_322464537.1">
    <property type="nucleotide sequence ID" value="NZ_JAXOJX010000004.1"/>
</dbReference>
<protein>
    <recommendedName>
        <fullName evidence="3">LLM class flavin-dependent oxidoreductase</fullName>
    </recommendedName>
</protein>